<evidence type="ECO:0000256" key="3">
    <source>
        <dbReference type="ARBA" id="ARBA00005755"/>
    </source>
</evidence>
<dbReference type="FunFam" id="1.10.287.690:FF:000006">
    <property type="entry name" value="DNA polymerase"/>
    <property type="match status" value="1"/>
</dbReference>
<dbReference type="Proteomes" id="UP000169848">
    <property type="component" value="Segment"/>
</dbReference>
<evidence type="ECO:0000313" key="23">
    <source>
        <dbReference type="EMBL" id="AMB16995.1"/>
    </source>
</evidence>
<dbReference type="Gene3D" id="3.30.420.10">
    <property type="entry name" value="Ribonuclease H-like superfamily/Ribonuclease H"/>
    <property type="match status" value="1"/>
</dbReference>
<proteinExistence type="inferred from homology"/>
<comment type="subcellular location">
    <subcellularLocation>
        <location evidence="2">Host nucleus</location>
    </subcellularLocation>
</comment>
<dbReference type="GO" id="GO:0042025">
    <property type="term" value="C:host cell nucleus"/>
    <property type="evidence" value="ECO:0007669"/>
    <property type="project" value="UniProtKB-SubCell"/>
</dbReference>
<dbReference type="Gene3D" id="1.10.287.690">
    <property type="entry name" value="Helix hairpin bin"/>
    <property type="match status" value="1"/>
</dbReference>
<evidence type="ECO:0000259" key="20">
    <source>
        <dbReference type="Pfam" id="PF00136"/>
    </source>
</evidence>
<keyword evidence="6 18" id="KW-0548">Nucleotidyltransferase</keyword>
<dbReference type="SUPFAM" id="SSF53098">
    <property type="entry name" value="Ribonuclease H-like"/>
    <property type="match status" value="1"/>
</dbReference>
<dbReference type="PANTHER" id="PTHR10322">
    <property type="entry name" value="DNA POLYMERASE CATALYTIC SUBUNIT"/>
    <property type="match status" value="1"/>
</dbReference>
<dbReference type="GO" id="GO:0003887">
    <property type="term" value="F:DNA-directed DNA polymerase activity"/>
    <property type="evidence" value="ECO:0007669"/>
    <property type="project" value="UniProtKB-KW"/>
</dbReference>
<evidence type="ECO:0000256" key="18">
    <source>
        <dbReference type="RuleBase" id="RU000442"/>
    </source>
</evidence>
<dbReference type="SMART" id="SM00486">
    <property type="entry name" value="POLBc"/>
    <property type="match status" value="1"/>
</dbReference>
<dbReference type="GO" id="GO:0039693">
    <property type="term" value="P:viral DNA genome replication"/>
    <property type="evidence" value="ECO:0007669"/>
    <property type="project" value="UniProtKB-KW"/>
</dbReference>
<evidence type="ECO:0000256" key="13">
    <source>
        <dbReference type="ARBA" id="ARBA00023125"/>
    </source>
</evidence>
<dbReference type="PANTHER" id="PTHR10322:SF23">
    <property type="entry name" value="DNA POLYMERASE DELTA CATALYTIC SUBUNIT"/>
    <property type="match status" value="1"/>
</dbReference>
<keyword evidence="24" id="KW-1185">Reference proteome</keyword>
<keyword evidence="8" id="KW-0540">Nuclease</keyword>
<feature type="compositionally biased region" description="Acidic residues" evidence="19">
    <location>
        <begin position="658"/>
        <end position="679"/>
    </location>
</feature>
<keyword evidence="12" id="KW-1194">Viral DNA replication</keyword>
<evidence type="ECO:0000313" key="24">
    <source>
        <dbReference type="Proteomes" id="UP000169848"/>
    </source>
</evidence>
<dbReference type="InterPro" id="IPR023211">
    <property type="entry name" value="DNA_pol_palm_dom_sf"/>
</dbReference>
<dbReference type="PROSITE" id="PS00116">
    <property type="entry name" value="DNA_POLYMERASE_B"/>
    <property type="match status" value="1"/>
</dbReference>
<name>A0A0Y0AAR8_9ALPH</name>
<dbReference type="Pfam" id="PF03104">
    <property type="entry name" value="DNA_pol_B_exo1"/>
    <property type="match status" value="1"/>
</dbReference>
<feature type="domain" description="DNA polymerase catalytic subunit Pol C-terminal" evidence="22">
    <location>
        <begin position="1187"/>
        <end position="1218"/>
    </location>
</feature>
<dbReference type="Gene3D" id="3.90.1600.10">
    <property type="entry name" value="Palm domain of DNA polymerase"/>
    <property type="match status" value="1"/>
</dbReference>
<dbReference type="GeneID" id="26828045"/>
<dbReference type="KEGG" id="vg:26828045"/>
<dbReference type="GO" id="GO:0004523">
    <property type="term" value="F:RNA-DNA hybrid ribonuclease activity"/>
    <property type="evidence" value="ECO:0007669"/>
    <property type="project" value="UniProtKB-EC"/>
</dbReference>
<evidence type="ECO:0000256" key="19">
    <source>
        <dbReference type="SAM" id="MobiDB-lite"/>
    </source>
</evidence>
<keyword evidence="4" id="KW-1048">Host nucleus</keyword>
<evidence type="ECO:0000256" key="9">
    <source>
        <dbReference type="ARBA" id="ARBA00022759"/>
    </source>
</evidence>
<evidence type="ECO:0000259" key="22">
    <source>
        <dbReference type="Pfam" id="PF11590"/>
    </source>
</evidence>
<comment type="catalytic activity">
    <reaction evidence="1">
        <text>Endonucleolytic cleavage to 5'-phosphomonoester.</text>
        <dbReference type="EC" id="3.1.26.4"/>
    </reaction>
</comment>
<keyword evidence="5 18" id="KW-0808">Transferase</keyword>
<keyword evidence="7 18" id="KW-0235">DNA replication</keyword>
<dbReference type="EMBL" id="KT594769">
    <property type="protein sequence ID" value="AMB16995.1"/>
    <property type="molecule type" value="Genomic_DNA"/>
</dbReference>
<dbReference type="Gene3D" id="3.30.342.10">
    <property type="entry name" value="DNA Polymerase, chain B, domain 1"/>
    <property type="match status" value="1"/>
</dbReference>
<dbReference type="Gene3D" id="1.10.132.60">
    <property type="entry name" value="DNA polymerase family B, C-terminal domain"/>
    <property type="match status" value="1"/>
</dbReference>
<keyword evidence="9" id="KW-0255">Endonuclease</keyword>
<dbReference type="PRINTS" id="PR00106">
    <property type="entry name" value="DNAPOLB"/>
</dbReference>
<dbReference type="InterPro" id="IPR017964">
    <property type="entry name" value="DNA-dir_DNA_pol_B_CS"/>
</dbReference>
<keyword evidence="14" id="KW-0511">Multifunctional enzyme</keyword>
<evidence type="ECO:0000256" key="15">
    <source>
        <dbReference type="ARBA" id="ARBA00025601"/>
    </source>
</evidence>
<evidence type="ECO:0000256" key="8">
    <source>
        <dbReference type="ARBA" id="ARBA00022722"/>
    </source>
</evidence>
<evidence type="ECO:0000256" key="6">
    <source>
        <dbReference type="ARBA" id="ARBA00022695"/>
    </source>
</evidence>
<dbReference type="Pfam" id="PF00136">
    <property type="entry name" value="DNA_pol_B"/>
    <property type="match status" value="1"/>
</dbReference>
<dbReference type="InterPro" id="IPR042087">
    <property type="entry name" value="DNA_pol_B_thumb"/>
</dbReference>
<dbReference type="Pfam" id="PF11590">
    <property type="entry name" value="DNAPolymera_Pol"/>
    <property type="match status" value="1"/>
</dbReference>
<dbReference type="FunFam" id="1.10.132.60:FF:000011">
    <property type="entry name" value="DNA polymerase catalytic subunit"/>
    <property type="match status" value="1"/>
</dbReference>
<dbReference type="InterPro" id="IPR036397">
    <property type="entry name" value="RNaseH_sf"/>
</dbReference>
<comment type="subunit">
    <text evidence="16">Forms a complex with the ssDNA-binding protein UL29, the DNA polymerase processivity factor, and the alkaline exonuclease. Interacts with the putative helicase-primase complex subunit UL8; this interaction may coordinate leading and lagging strand DNA synthesis at the replication fork.</text>
</comment>
<dbReference type="InterPro" id="IPR043502">
    <property type="entry name" value="DNA/RNA_pol_sf"/>
</dbReference>
<keyword evidence="13 18" id="KW-0238">DNA-binding</keyword>
<evidence type="ECO:0000256" key="17">
    <source>
        <dbReference type="ARBA" id="ARBA00049244"/>
    </source>
</evidence>
<evidence type="ECO:0000256" key="7">
    <source>
        <dbReference type="ARBA" id="ARBA00022705"/>
    </source>
</evidence>
<protein>
    <recommendedName>
        <fullName evidence="18">DNA polymerase</fullName>
        <ecNumber evidence="18">2.7.7.7</ecNumber>
    </recommendedName>
</protein>
<dbReference type="RefSeq" id="YP_009227263.1">
    <property type="nucleotide sequence ID" value="NC_029132.1"/>
</dbReference>
<dbReference type="InterPro" id="IPR012337">
    <property type="entry name" value="RNaseH-like_sf"/>
</dbReference>
<dbReference type="GO" id="GO:0006261">
    <property type="term" value="P:DNA-templated DNA replication"/>
    <property type="evidence" value="ECO:0007669"/>
    <property type="project" value="TreeGrafter"/>
</dbReference>
<reference evidence="23 24" key="1">
    <citation type="journal article" date="2016" name="BMC Genomics">
        <title>The first genome sequence of a metatherian herpesvirus: Macropodid herpesvirus 1.</title>
        <authorList>
            <person name="Vaz P.K."/>
            <person name="Mahony T.J."/>
            <person name="Hartley C.A."/>
            <person name="Fowler E.V."/>
            <person name="Ficorilli N."/>
            <person name="Lee S.W."/>
            <person name="Gilkerson J.R."/>
            <person name="Browning G.F."/>
            <person name="Devlin J.M."/>
        </authorList>
    </citation>
    <scope>NUCLEOTIDE SEQUENCE [LARGE SCALE GENOMIC DNA]</scope>
    <source>
        <strain evidence="23">MaHV1.3076/08</strain>
    </source>
</reference>
<comment type="catalytic activity">
    <reaction evidence="17 18">
        <text>DNA(n) + a 2'-deoxyribonucleoside 5'-triphosphate = DNA(n+1) + diphosphate</text>
        <dbReference type="Rhea" id="RHEA:22508"/>
        <dbReference type="Rhea" id="RHEA-COMP:17339"/>
        <dbReference type="Rhea" id="RHEA-COMP:17340"/>
        <dbReference type="ChEBI" id="CHEBI:33019"/>
        <dbReference type="ChEBI" id="CHEBI:61560"/>
        <dbReference type="ChEBI" id="CHEBI:173112"/>
        <dbReference type="EC" id="2.7.7.7"/>
    </reaction>
</comment>
<evidence type="ECO:0000256" key="1">
    <source>
        <dbReference type="ARBA" id="ARBA00000077"/>
    </source>
</evidence>
<dbReference type="GO" id="GO:0003677">
    <property type="term" value="F:DNA binding"/>
    <property type="evidence" value="ECO:0007669"/>
    <property type="project" value="UniProtKB-KW"/>
</dbReference>
<dbReference type="EC" id="2.7.7.7" evidence="18"/>
<dbReference type="InterPro" id="IPR006133">
    <property type="entry name" value="DNA-dir_DNA_pol_B_exonuc"/>
</dbReference>
<dbReference type="InterPro" id="IPR006134">
    <property type="entry name" value="DNA-dir_DNA_pol_B_multi_dom"/>
</dbReference>
<evidence type="ECO:0000256" key="2">
    <source>
        <dbReference type="ARBA" id="ARBA00004147"/>
    </source>
</evidence>
<evidence type="ECO:0000256" key="11">
    <source>
        <dbReference type="ARBA" id="ARBA00022932"/>
    </source>
</evidence>
<sequence>MASSRNTLAPNPTLKSVRAASNFFRLGGQQTQTSVGSSSCVRRNFYKPQTKQHFASAGKPQKFTRHTYYSTCGEFKFIAPRALDEDAAPDQRSGVHRGQVNRPPKVYCDGEERDILDSGTAFWPRRTQNWGDNAPTMTPMDRLEPFHIYDIVESVEYGHNPKASLIHGTFINHIIPSGTIITLLGLTESGRRIAVHVYGTRQYFYMAKDDVDRQLHCKTPRDLCEYLATTLRETTNPAFRNISADQFEIEVVTKSDIYYYDTLPTQYYRIYTRNGRTLSYLCDNFHPQLKKFECGVDATTRFILNNGFVTFGWYRLKVGPNNSWAQQRPPAAFSTSSDIEINCTADHLAVDIARQDLPNYKLLCFDIECKAGGADELAFPVASNSEDLIIQISCILHDVPSGNVEHILLFSLGACDIPDAYQTELKSRNLPSITVLEFDSEFELLLAFMTFFKQYGPEFITGYNIINFDWPFIVTKLTDIYEIPLDGYGRLNSRGLFKIWDVSQSSFQKRSKIKVNGAINIDMYGIITEKVKLSSYKLNAVAEAILQDKKKDLNYRDIPEYFAAGADKRGVIAEYCIQDSLLVSQLFFKFHPHLELAAVARLAGISLARTIYDGQQIRVFTCLLRLAGQKGFILPDNNTRFNSTTYDSTPQKPPNEAGDNEDRDDDASEDGDAGVDEEDHQAPVRGAGRQVGYQGAKVLDPTAGFHVYPVVVFDFASLYPSIIQAYNLCFSTLTLRSEAVAHLDPQKDYLRIEVNGTVLFFVKPHIRESLLSILLKDWLAMRKQIRRRIPESSPEDAVLLDKQQAAIKVVCNSVYGFTGVQHGLLPCIHVAATVTTIGRDMLLKTRAYVHSRWATFSQFVTDFPSATTMVTEGPFSMTIIYGDTDSIFVKCCGVTAEGLVALGDAMANQISQALFPPPIKLECEKTFTKLLLIAKKKYVGVIHGGKMLIRGVDLVRKNNCAFINRTSKVLVDLLFYNDVVSGAAAELAGRPAADWLTQPLPPGLKEFGSALIKAHEYITDPNRDINDFILTAELSRPPAAYTNKRLAHLTVYYKLMARREQVPSVKDRIPYVIVAQTPEVEELASTIMGLRGDVPKAPLKTPTGKVSTGRKPSEPKRRKLLISELAEDPTYVITNNVPLNTDYYFSHLLSAACVTFKALFGNDTKITENLLKRFIPEVWHQDEELVNRLKKAGFEPIGCGITEEETHQRLCTAFDILTGNLHQN</sequence>
<evidence type="ECO:0000256" key="5">
    <source>
        <dbReference type="ARBA" id="ARBA00022679"/>
    </source>
</evidence>
<dbReference type="InterPro" id="IPR050240">
    <property type="entry name" value="DNA_pol_type-B"/>
</dbReference>
<accession>A0A0Y0AAR8</accession>
<organism evidence="23 24">
    <name type="scientific">Macropodid alphaherpesvirus 1</name>
    <dbReference type="NCBI Taxonomy" id="137443"/>
    <lineage>
        <taxon>Viruses</taxon>
        <taxon>Duplodnaviria</taxon>
        <taxon>Heunggongvirae</taxon>
        <taxon>Peploviricota</taxon>
        <taxon>Herviviricetes</taxon>
        <taxon>Herpesvirales</taxon>
        <taxon>Orthoherpesviridae</taxon>
        <taxon>Alphaherpesvirinae</taxon>
        <taxon>Simplexvirus</taxon>
        <taxon>Simplexvirus macropodidalpha1</taxon>
    </lineage>
</organism>
<evidence type="ECO:0000256" key="12">
    <source>
        <dbReference type="ARBA" id="ARBA00023109"/>
    </source>
</evidence>
<feature type="domain" description="DNA-directed DNA polymerase family B exonuclease" evidence="21">
    <location>
        <begin position="290"/>
        <end position="541"/>
    </location>
</feature>
<comment type="similarity">
    <text evidence="3 18">Belongs to the DNA polymerase type-B family.</text>
</comment>
<dbReference type="SUPFAM" id="SSF56672">
    <property type="entry name" value="DNA/RNA polymerases"/>
    <property type="match status" value="1"/>
</dbReference>
<feature type="region of interest" description="Disordered" evidence="19">
    <location>
        <begin position="1098"/>
        <end position="1117"/>
    </location>
</feature>
<evidence type="ECO:0000256" key="14">
    <source>
        <dbReference type="ARBA" id="ARBA00023268"/>
    </source>
</evidence>
<feature type="domain" description="DNA-directed DNA polymerase family B multifunctional" evidence="20">
    <location>
        <begin position="606"/>
        <end position="1158"/>
    </location>
</feature>
<evidence type="ECO:0000256" key="16">
    <source>
        <dbReference type="ARBA" id="ARBA00025814"/>
    </source>
</evidence>
<dbReference type="GO" id="GO:0000166">
    <property type="term" value="F:nucleotide binding"/>
    <property type="evidence" value="ECO:0007669"/>
    <property type="project" value="InterPro"/>
</dbReference>
<keyword evidence="11 18" id="KW-0239">DNA-directed DNA polymerase</keyword>
<keyword evidence="10" id="KW-0378">Hydrolase</keyword>
<feature type="region of interest" description="Disordered" evidence="19">
    <location>
        <begin position="642"/>
        <end position="687"/>
    </location>
</feature>
<evidence type="ECO:0000259" key="21">
    <source>
        <dbReference type="Pfam" id="PF03104"/>
    </source>
</evidence>
<dbReference type="InterPro" id="IPR006172">
    <property type="entry name" value="DNA-dir_DNA_pol_B"/>
</dbReference>
<evidence type="ECO:0000256" key="10">
    <source>
        <dbReference type="ARBA" id="ARBA00022801"/>
    </source>
</evidence>
<dbReference type="InterPro" id="IPR021639">
    <property type="entry name" value="DNAPolymera_Pol_C"/>
</dbReference>
<evidence type="ECO:0000256" key="4">
    <source>
        <dbReference type="ARBA" id="ARBA00022562"/>
    </source>
</evidence>
<comment type="function">
    <text evidence="15">Replicates viral genomic DNA. The replication complex is composed of six viral proteins: the DNA polymerase, processivity factor, primase, primase-associated factor, helicase, and ssDNA-binding protein. Additionally, the polymerase contains an intrinsic ribonuclease H (RNase H) activity that specifically degrades RNA/DNA heteroduplexes or duplex DNA substrates in the 5' to 3' direction. Therefore, it can catalyze the excision of the RNA primers that initiate the synthesis of Okazaki fragments at a replication fork during viral DNA replication.</text>
</comment>
<gene>
    <name evidence="23" type="primary">UL30</name>
</gene>